<gene>
    <name evidence="13" type="ORF">PENNAL_c0038G09636</name>
</gene>
<name>A0A1V6Y3U1_PENNA</name>
<dbReference type="Gene3D" id="2.20.25.10">
    <property type="match status" value="1"/>
</dbReference>
<dbReference type="PANTHER" id="PTHR11239">
    <property type="entry name" value="DNA-DIRECTED RNA POLYMERASE"/>
    <property type="match status" value="1"/>
</dbReference>
<feature type="binding site" evidence="9">
    <location>
        <position position="32"/>
    </location>
    <ligand>
        <name>Zn(2+)</name>
        <dbReference type="ChEBI" id="CHEBI:29105"/>
        <label>1</label>
    </ligand>
</feature>
<feature type="binding site" evidence="9">
    <location>
        <position position="93"/>
    </location>
    <ligand>
        <name>Zn(2+)</name>
        <dbReference type="ChEBI" id="CHEBI:29105"/>
        <label>2</label>
    </ligand>
</feature>
<dbReference type="OMA" id="MEFCDEC"/>
<proteinExistence type="inferred from homology"/>
<feature type="binding site" evidence="9">
    <location>
        <position position="88"/>
    </location>
    <ligand>
        <name>Zn(2+)</name>
        <dbReference type="ChEBI" id="CHEBI:29105"/>
        <label>2</label>
    </ligand>
</feature>
<dbReference type="CDD" id="cd10509">
    <property type="entry name" value="Zn-ribbon_RPC11"/>
    <property type="match status" value="1"/>
</dbReference>
<keyword evidence="5 9" id="KW-0862">Zinc</keyword>
<dbReference type="AlphaFoldDB" id="A0A1V6Y3U1"/>
<evidence type="ECO:0000256" key="4">
    <source>
        <dbReference type="ARBA" id="ARBA00022771"/>
    </source>
</evidence>
<sequence>MLVFCPNCSNALTISKAESSTRFPAGVNRFECRVCPYEAPLEKNYFEKKDMKQKEVDDVFGGKEEFANADSVASKLFYYLLSEVTPQCPAESCNGERAYFFQLQIRSADEPMTTFLKCTSCGARWREN</sequence>
<dbReference type="InterPro" id="IPR001529">
    <property type="entry name" value="Zn_ribbon_RPB9"/>
</dbReference>
<evidence type="ECO:0000256" key="1">
    <source>
        <dbReference type="ARBA" id="ARBA00004123"/>
    </source>
</evidence>
<evidence type="ECO:0000256" key="8">
    <source>
        <dbReference type="PIRNR" id="PIRNR005586"/>
    </source>
</evidence>
<dbReference type="InterPro" id="IPR012164">
    <property type="entry name" value="Rpa12/Rpb9/Rpc10/TFS"/>
</dbReference>
<evidence type="ECO:0000256" key="11">
    <source>
        <dbReference type="RuleBase" id="RU003474"/>
    </source>
</evidence>
<dbReference type="FunFam" id="2.20.25.10:FF:000005">
    <property type="entry name" value="DNA-directed RNA polymerase subunit"/>
    <property type="match status" value="1"/>
</dbReference>
<keyword evidence="2 8" id="KW-0240">DNA-directed RNA polymerase</keyword>
<dbReference type="PANTHER" id="PTHR11239:SF12">
    <property type="entry name" value="DNA-DIRECTED RNA POLYMERASE III SUBUNIT RPC10"/>
    <property type="match status" value="1"/>
</dbReference>
<evidence type="ECO:0000313" key="13">
    <source>
        <dbReference type="EMBL" id="OQE82042.1"/>
    </source>
</evidence>
<feature type="binding site" evidence="9">
    <location>
        <position position="8"/>
    </location>
    <ligand>
        <name>Zn(2+)</name>
        <dbReference type="ChEBI" id="CHEBI:29105"/>
        <label>1</label>
    </ligand>
</feature>
<evidence type="ECO:0000256" key="6">
    <source>
        <dbReference type="ARBA" id="ARBA00023163"/>
    </source>
</evidence>
<dbReference type="PROSITE" id="PS51133">
    <property type="entry name" value="ZF_TFIIS_2"/>
    <property type="match status" value="1"/>
</dbReference>
<accession>A0A1V6Y3U1</accession>
<comment type="function">
    <text evidence="8">DNA-dependent RNA polymerase catalyzes the transcription of DNA into RNA using the four ribonucleoside triphosphates as substrates.</text>
</comment>
<feature type="domain" description="TFIIS-type" evidence="12">
    <location>
        <begin position="84"/>
        <end position="126"/>
    </location>
</feature>
<keyword evidence="6 8" id="KW-0804">Transcription</keyword>
<dbReference type="PIRSF" id="PIRSF005586">
    <property type="entry name" value="RNApol_RpoM"/>
    <property type="match status" value="1"/>
</dbReference>
<evidence type="ECO:0000259" key="12">
    <source>
        <dbReference type="PROSITE" id="PS51133"/>
    </source>
</evidence>
<dbReference type="SMART" id="SM00440">
    <property type="entry name" value="ZnF_C2C2"/>
    <property type="match status" value="1"/>
</dbReference>
<dbReference type="GO" id="GO:0003899">
    <property type="term" value="F:DNA-directed RNA polymerase activity"/>
    <property type="evidence" value="ECO:0007669"/>
    <property type="project" value="InterPro"/>
</dbReference>
<dbReference type="InterPro" id="IPR001222">
    <property type="entry name" value="Znf_TFIIS"/>
</dbReference>
<dbReference type="STRING" id="60175.A0A1V6Y3U1"/>
<keyword evidence="7 8" id="KW-0539">Nucleus</keyword>
<dbReference type="Proteomes" id="UP000191691">
    <property type="component" value="Unassembled WGS sequence"/>
</dbReference>
<dbReference type="SUPFAM" id="SSF57783">
    <property type="entry name" value="Zinc beta-ribbon"/>
    <property type="match status" value="1"/>
</dbReference>
<evidence type="ECO:0000256" key="2">
    <source>
        <dbReference type="ARBA" id="ARBA00022478"/>
    </source>
</evidence>
<organism evidence="13 14">
    <name type="scientific">Penicillium nalgiovense</name>
    <dbReference type="NCBI Taxonomy" id="60175"/>
    <lineage>
        <taxon>Eukaryota</taxon>
        <taxon>Fungi</taxon>
        <taxon>Dikarya</taxon>
        <taxon>Ascomycota</taxon>
        <taxon>Pezizomycotina</taxon>
        <taxon>Eurotiomycetes</taxon>
        <taxon>Eurotiomycetidae</taxon>
        <taxon>Eurotiales</taxon>
        <taxon>Aspergillaceae</taxon>
        <taxon>Penicillium</taxon>
    </lineage>
</organism>
<dbReference type="Pfam" id="PF01096">
    <property type="entry name" value="Zn_ribbon_TFIIS"/>
    <property type="match status" value="1"/>
</dbReference>
<comment type="caution">
    <text evidence="13">The sequence shown here is derived from an EMBL/GenBank/DDBJ whole genome shotgun (WGS) entry which is preliminary data.</text>
</comment>
<dbReference type="GO" id="GO:0008270">
    <property type="term" value="F:zinc ion binding"/>
    <property type="evidence" value="ECO:0007669"/>
    <property type="project" value="UniProtKB-KW"/>
</dbReference>
<evidence type="ECO:0000256" key="10">
    <source>
        <dbReference type="PIRSR" id="PIRSR005586-2"/>
    </source>
</evidence>
<dbReference type="GO" id="GO:0006386">
    <property type="term" value="P:termination of RNA polymerase III transcription"/>
    <property type="evidence" value="ECO:0007669"/>
    <property type="project" value="TreeGrafter"/>
</dbReference>
<feature type="binding site" evidence="9">
    <location>
        <position position="118"/>
    </location>
    <ligand>
        <name>Zn(2+)</name>
        <dbReference type="ChEBI" id="CHEBI:29105"/>
        <label>2</label>
    </ligand>
</feature>
<keyword evidence="3 9" id="KW-0479">Metal-binding</keyword>
<feature type="binding site" evidence="9">
    <location>
        <position position="121"/>
    </location>
    <ligand>
        <name>Zn(2+)</name>
        <dbReference type="ChEBI" id="CHEBI:29105"/>
        <label>2</label>
    </ligand>
</feature>
<feature type="zinc finger region" description="C4-type" evidence="10">
    <location>
        <begin position="5"/>
        <end position="35"/>
    </location>
</feature>
<dbReference type="GO" id="GO:0003676">
    <property type="term" value="F:nucleic acid binding"/>
    <property type="evidence" value="ECO:0007669"/>
    <property type="project" value="InterPro"/>
</dbReference>
<feature type="binding site" evidence="9">
    <location>
        <position position="35"/>
    </location>
    <ligand>
        <name>Zn(2+)</name>
        <dbReference type="ChEBI" id="CHEBI:29105"/>
        <label>1</label>
    </ligand>
</feature>
<evidence type="ECO:0000256" key="9">
    <source>
        <dbReference type="PIRSR" id="PIRSR005586-1"/>
    </source>
</evidence>
<evidence type="ECO:0000256" key="5">
    <source>
        <dbReference type="ARBA" id="ARBA00022833"/>
    </source>
</evidence>
<dbReference type="SMART" id="SM00661">
    <property type="entry name" value="RPOL9"/>
    <property type="match status" value="1"/>
</dbReference>
<keyword evidence="4 10" id="KW-0863">Zinc-finger</keyword>
<feature type="binding site" evidence="9">
    <location>
        <position position="5"/>
    </location>
    <ligand>
        <name>Zn(2+)</name>
        <dbReference type="ChEBI" id="CHEBI:29105"/>
        <label>1</label>
    </ligand>
</feature>
<comment type="similarity">
    <text evidence="8 11">Belongs to the archaeal rpoM/eukaryotic RPA12/RPB9/RPC11 RNA polymerase family.</text>
</comment>
<keyword evidence="14" id="KW-1185">Reference proteome</keyword>
<protein>
    <recommendedName>
        <fullName evidence="8">DNA-directed RNA polymerase subunit</fullName>
    </recommendedName>
</protein>
<evidence type="ECO:0000256" key="7">
    <source>
        <dbReference type="ARBA" id="ARBA00023242"/>
    </source>
</evidence>
<evidence type="ECO:0000256" key="3">
    <source>
        <dbReference type="ARBA" id="ARBA00022723"/>
    </source>
</evidence>
<dbReference type="EMBL" id="MOOB01000038">
    <property type="protein sequence ID" value="OQE82042.1"/>
    <property type="molecule type" value="Genomic_DNA"/>
</dbReference>
<evidence type="ECO:0000313" key="14">
    <source>
        <dbReference type="Proteomes" id="UP000191691"/>
    </source>
</evidence>
<comment type="subcellular location">
    <subcellularLocation>
        <location evidence="1 8">Nucleus</location>
    </subcellularLocation>
</comment>
<reference evidence="14" key="1">
    <citation type="journal article" date="2017" name="Nat. Microbiol.">
        <title>Global analysis of biosynthetic gene clusters reveals vast potential of secondary metabolite production in Penicillium species.</title>
        <authorList>
            <person name="Nielsen J.C."/>
            <person name="Grijseels S."/>
            <person name="Prigent S."/>
            <person name="Ji B."/>
            <person name="Dainat J."/>
            <person name="Nielsen K.F."/>
            <person name="Frisvad J.C."/>
            <person name="Workman M."/>
            <person name="Nielsen J."/>
        </authorList>
    </citation>
    <scope>NUCLEOTIDE SEQUENCE [LARGE SCALE GENOMIC DNA]</scope>
    <source>
        <strain evidence="14">IBT 13039</strain>
    </source>
</reference>
<dbReference type="InterPro" id="IPR034014">
    <property type="entry name" value="Zn_ribbon_RPC11_C"/>
</dbReference>
<dbReference type="Pfam" id="PF02150">
    <property type="entry name" value="Zn_ribbon_RPB9"/>
    <property type="match status" value="1"/>
</dbReference>
<dbReference type="GO" id="GO:0005666">
    <property type="term" value="C:RNA polymerase III complex"/>
    <property type="evidence" value="ECO:0007669"/>
    <property type="project" value="UniProtKB-ARBA"/>
</dbReference>